<dbReference type="InterPro" id="IPR052899">
    <property type="entry name" value="Class-I_DAHP_synthase"/>
</dbReference>
<dbReference type="InterPro" id="IPR006268">
    <property type="entry name" value="DAHP_syn_2"/>
</dbReference>
<dbReference type="NCBIfam" id="TIGR01361">
    <property type="entry name" value="DAHP_synth_Bsub"/>
    <property type="match status" value="1"/>
</dbReference>
<gene>
    <name evidence="5" type="primary">aroF</name>
    <name evidence="5" type="ORF">K227x_63520</name>
</gene>
<dbReference type="OrthoDB" id="9780456at2"/>
<dbReference type="InterPro" id="IPR041071">
    <property type="entry name" value="DAHP_snth_FXD"/>
</dbReference>
<sequence>MILILKNLATDDQIDHVLRRVEEMGLQHHLSRGTHRTIVGIIGDEDQLREEPLRAIPGVAQVVPVLPPYKLASRDAHPESSIVDVSGVKIGGGHLGMIAGPCSVEDPDRMFRIAEKVVASGANLFRGGAYKPRTSPYAFQGMGEDGLKLLREVGNRYNIPVVTEVTDPRLVELVSGYADMLQVGARNMQNFALLTEVGKSKRPVLLKRGMSATITDLLMCAEYILSQGNMNVVLCERGIKSFDPATRNLFDVAAVPLVQQLSHLPIIVDPSHATGRPDLIPACAMAGLAAGADGVHIEVHDCPEVAKSDGPQALLPEQYDQLAGQMKSLAALLGKQFSTLPGSPNPSASDPQSSINSETVV</sequence>
<keyword evidence="6" id="KW-1185">Reference proteome</keyword>
<dbReference type="AlphaFoldDB" id="A0A517NLH7"/>
<dbReference type="GO" id="GO:0009073">
    <property type="term" value="P:aromatic amino acid family biosynthetic process"/>
    <property type="evidence" value="ECO:0007669"/>
    <property type="project" value="InterPro"/>
</dbReference>
<evidence type="ECO:0000256" key="1">
    <source>
        <dbReference type="ARBA" id="ARBA00022679"/>
    </source>
</evidence>
<evidence type="ECO:0000256" key="2">
    <source>
        <dbReference type="SAM" id="MobiDB-lite"/>
    </source>
</evidence>
<reference evidence="5 6" key="1">
    <citation type="submission" date="2019-02" db="EMBL/GenBank/DDBJ databases">
        <title>Deep-cultivation of Planctomycetes and their phenomic and genomic characterization uncovers novel biology.</title>
        <authorList>
            <person name="Wiegand S."/>
            <person name="Jogler M."/>
            <person name="Boedeker C."/>
            <person name="Pinto D."/>
            <person name="Vollmers J."/>
            <person name="Rivas-Marin E."/>
            <person name="Kohn T."/>
            <person name="Peeters S.H."/>
            <person name="Heuer A."/>
            <person name="Rast P."/>
            <person name="Oberbeckmann S."/>
            <person name="Bunk B."/>
            <person name="Jeske O."/>
            <person name="Meyerdierks A."/>
            <person name="Storesund J.E."/>
            <person name="Kallscheuer N."/>
            <person name="Luecker S."/>
            <person name="Lage O.M."/>
            <person name="Pohl T."/>
            <person name="Merkel B.J."/>
            <person name="Hornburger P."/>
            <person name="Mueller R.-W."/>
            <person name="Bruemmer F."/>
            <person name="Labrenz M."/>
            <person name="Spormann A.M."/>
            <person name="Op den Camp H."/>
            <person name="Overmann J."/>
            <person name="Amann R."/>
            <person name="Jetten M.S.M."/>
            <person name="Mascher T."/>
            <person name="Medema M.H."/>
            <person name="Devos D.P."/>
            <person name="Kaster A.-K."/>
            <person name="Ovreas L."/>
            <person name="Rohde M."/>
            <person name="Galperin M.Y."/>
            <person name="Jogler C."/>
        </authorList>
    </citation>
    <scope>NUCLEOTIDE SEQUENCE [LARGE SCALE GENOMIC DNA]</scope>
    <source>
        <strain evidence="5 6">K22_7</strain>
    </source>
</reference>
<dbReference type="Gene3D" id="3.30.70.1140">
    <property type="entry name" value="Phospho-2-dehydro-3-deoxyheptonate aldolase, domain 1"/>
    <property type="match status" value="1"/>
</dbReference>
<dbReference type="GO" id="GO:0003849">
    <property type="term" value="F:3-deoxy-7-phosphoheptulonate synthase activity"/>
    <property type="evidence" value="ECO:0007669"/>
    <property type="project" value="UniProtKB-EC"/>
</dbReference>
<protein>
    <submittedName>
        <fullName evidence="5">Phospho-2-dehydro-3-deoxyheptonate aldolase</fullName>
        <ecNumber evidence="5">2.5.1.54</ecNumber>
    </submittedName>
</protein>
<dbReference type="RefSeq" id="WP_145176561.1">
    <property type="nucleotide sequence ID" value="NZ_CP036525.1"/>
</dbReference>
<dbReference type="Pfam" id="PF00793">
    <property type="entry name" value="DAHP_synth_1"/>
    <property type="match status" value="1"/>
</dbReference>
<dbReference type="EMBL" id="CP036525">
    <property type="protein sequence ID" value="QDT07923.1"/>
    <property type="molecule type" value="Genomic_DNA"/>
</dbReference>
<dbReference type="NCBIfam" id="NF009239">
    <property type="entry name" value="PRK12595.1"/>
    <property type="match status" value="1"/>
</dbReference>
<keyword evidence="1 5" id="KW-0808">Transferase</keyword>
<dbReference type="InterPro" id="IPR013785">
    <property type="entry name" value="Aldolase_TIM"/>
</dbReference>
<dbReference type="PANTHER" id="PTHR43018:SF2">
    <property type="entry name" value="PHOSPHO-2-DEHYDRO-3-DEOXYHEPTONATE ALDOLASE"/>
    <property type="match status" value="1"/>
</dbReference>
<feature type="region of interest" description="Disordered" evidence="2">
    <location>
        <begin position="340"/>
        <end position="361"/>
    </location>
</feature>
<dbReference type="Gene3D" id="3.20.20.70">
    <property type="entry name" value="Aldolase class I"/>
    <property type="match status" value="1"/>
</dbReference>
<dbReference type="KEGG" id="rlc:K227x_63520"/>
<organism evidence="5 6">
    <name type="scientific">Rubripirellula lacrimiformis</name>
    <dbReference type="NCBI Taxonomy" id="1930273"/>
    <lineage>
        <taxon>Bacteria</taxon>
        <taxon>Pseudomonadati</taxon>
        <taxon>Planctomycetota</taxon>
        <taxon>Planctomycetia</taxon>
        <taxon>Pirellulales</taxon>
        <taxon>Pirellulaceae</taxon>
        <taxon>Rubripirellula</taxon>
    </lineage>
</organism>
<dbReference type="PANTHER" id="PTHR43018">
    <property type="entry name" value="PHOSPHO-2-DEHYDRO-3-DEOXYHEPTONATE ALDOLASE"/>
    <property type="match status" value="1"/>
</dbReference>
<dbReference type="InterPro" id="IPR006218">
    <property type="entry name" value="DAHP1/KDSA"/>
</dbReference>
<evidence type="ECO:0000259" key="4">
    <source>
        <dbReference type="Pfam" id="PF18152"/>
    </source>
</evidence>
<dbReference type="GO" id="GO:0016832">
    <property type="term" value="F:aldehyde-lyase activity"/>
    <property type="evidence" value="ECO:0007669"/>
    <property type="project" value="InterPro"/>
</dbReference>
<dbReference type="Proteomes" id="UP000318538">
    <property type="component" value="Chromosome"/>
</dbReference>
<proteinExistence type="predicted"/>
<feature type="domain" description="DAHP synthetase I/KDSA" evidence="3">
    <location>
        <begin position="87"/>
        <end position="330"/>
    </location>
</feature>
<evidence type="ECO:0000313" key="5">
    <source>
        <dbReference type="EMBL" id="QDT07923.1"/>
    </source>
</evidence>
<dbReference type="SUPFAM" id="SSF51569">
    <property type="entry name" value="Aldolase"/>
    <property type="match status" value="1"/>
</dbReference>
<dbReference type="EC" id="2.5.1.54" evidence="5"/>
<name>A0A517NLH7_9BACT</name>
<accession>A0A517NLH7</accession>
<evidence type="ECO:0000313" key="6">
    <source>
        <dbReference type="Proteomes" id="UP000318538"/>
    </source>
</evidence>
<feature type="domain" description="DAHP synthase ferredoxin-like" evidence="4">
    <location>
        <begin position="1"/>
        <end position="66"/>
    </location>
</feature>
<evidence type="ECO:0000259" key="3">
    <source>
        <dbReference type="Pfam" id="PF00793"/>
    </source>
</evidence>
<dbReference type="Pfam" id="PF18152">
    <property type="entry name" value="DAHP_snth_FXD"/>
    <property type="match status" value="1"/>
</dbReference>
<dbReference type="NCBIfam" id="NF006421">
    <property type="entry name" value="PRK08673.1"/>
    <property type="match status" value="1"/>
</dbReference>